<dbReference type="EMBL" id="ASPP01034377">
    <property type="protein sequence ID" value="ETO03008.1"/>
    <property type="molecule type" value="Genomic_DNA"/>
</dbReference>
<protein>
    <submittedName>
        <fullName evidence="1">Uncharacterized protein</fullName>
    </submittedName>
</protein>
<dbReference type="AlphaFoldDB" id="X6LM50"/>
<gene>
    <name evidence="1" type="ORF">RFI_34401</name>
</gene>
<accession>X6LM50</accession>
<comment type="caution">
    <text evidence="1">The sequence shown here is derived from an EMBL/GenBank/DDBJ whole genome shotgun (WGS) entry which is preliminary data.</text>
</comment>
<evidence type="ECO:0000313" key="1">
    <source>
        <dbReference type="EMBL" id="ETO03008.1"/>
    </source>
</evidence>
<proteinExistence type="predicted"/>
<keyword evidence="2" id="KW-1185">Reference proteome</keyword>
<sequence>MRRAGGILSCDVSWISPYKHEREILFSRSNTSNIEDRHKEYFAWNAKIEKEDKNTQMILLTWGRYDQYIQQTMYISKIWNHFIDLNLIYIILLFAEGDIILSIEYFIKFEKWKIQENNKRKYEEIKNEFIKRRCYNDYINLFSIFAVKIKNIRYTPIEFTTKHTIMIGLPFVEKDKEK</sequence>
<evidence type="ECO:0000313" key="2">
    <source>
        <dbReference type="Proteomes" id="UP000023152"/>
    </source>
</evidence>
<organism evidence="1 2">
    <name type="scientific">Reticulomyxa filosa</name>
    <dbReference type="NCBI Taxonomy" id="46433"/>
    <lineage>
        <taxon>Eukaryota</taxon>
        <taxon>Sar</taxon>
        <taxon>Rhizaria</taxon>
        <taxon>Retaria</taxon>
        <taxon>Foraminifera</taxon>
        <taxon>Monothalamids</taxon>
        <taxon>Reticulomyxidae</taxon>
        <taxon>Reticulomyxa</taxon>
    </lineage>
</organism>
<reference evidence="1 2" key="1">
    <citation type="journal article" date="2013" name="Curr. Biol.">
        <title>The Genome of the Foraminiferan Reticulomyxa filosa.</title>
        <authorList>
            <person name="Glockner G."/>
            <person name="Hulsmann N."/>
            <person name="Schleicher M."/>
            <person name="Noegel A.A."/>
            <person name="Eichinger L."/>
            <person name="Gallinger C."/>
            <person name="Pawlowski J."/>
            <person name="Sierra R."/>
            <person name="Euteneuer U."/>
            <person name="Pillet L."/>
            <person name="Moustafa A."/>
            <person name="Platzer M."/>
            <person name="Groth M."/>
            <person name="Szafranski K."/>
            <person name="Schliwa M."/>
        </authorList>
    </citation>
    <scope>NUCLEOTIDE SEQUENCE [LARGE SCALE GENOMIC DNA]</scope>
</reference>
<dbReference type="Proteomes" id="UP000023152">
    <property type="component" value="Unassembled WGS sequence"/>
</dbReference>
<name>X6LM50_RETFI</name>